<evidence type="ECO:0000313" key="5">
    <source>
        <dbReference type="Proteomes" id="UP001212152"/>
    </source>
</evidence>
<dbReference type="CDD" id="cd07572">
    <property type="entry name" value="nit"/>
    <property type="match status" value="1"/>
</dbReference>
<evidence type="ECO:0000256" key="1">
    <source>
        <dbReference type="ARBA" id="ARBA00010613"/>
    </source>
</evidence>
<dbReference type="EMBL" id="JADGJQ010000008">
    <property type="protein sequence ID" value="KAJ3182627.1"/>
    <property type="molecule type" value="Genomic_DNA"/>
</dbReference>
<sequence>MLRGMKFKIALVQLRVSVQKDANLLRARSQVLEAARHGANVVVLPECFNSPYGTAHFPAYAEPLAGPTCTALSQIAKDAGVHLIGGSFPELGEGGKLFNTSTVWDPAGTRIGIHRKIHLFDIEVPNGIRFKESDALSAGNEMTMISTPFGRIGLGICYDLRFPELAMCAARADCVLMVYPGAFNMTTGPLHWELLLRARALDNQMFVAACSPARVEDEAKNGGYVAYGHSSVVDPMGKVIATTDGEEGIVYADVDTDAIFAARQAIPVTKQRRFDVYPDISKGP</sequence>
<dbReference type="SUPFAM" id="SSF56317">
    <property type="entry name" value="Carbon-nitrogen hydrolase"/>
    <property type="match status" value="1"/>
</dbReference>
<dbReference type="InterPro" id="IPR045254">
    <property type="entry name" value="Nit1/2_C-N_Hydrolase"/>
</dbReference>
<dbReference type="Proteomes" id="UP001212152">
    <property type="component" value="Unassembled WGS sequence"/>
</dbReference>
<proteinExistence type="inferred from homology"/>
<dbReference type="GO" id="GO:0006541">
    <property type="term" value="P:glutamine metabolic process"/>
    <property type="evidence" value="ECO:0007669"/>
    <property type="project" value="TreeGrafter"/>
</dbReference>
<keyword evidence="2" id="KW-0378">Hydrolase</keyword>
<evidence type="ECO:0000256" key="2">
    <source>
        <dbReference type="ARBA" id="ARBA00022801"/>
    </source>
</evidence>
<reference evidence="4" key="1">
    <citation type="submission" date="2020-05" db="EMBL/GenBank/DDBJ databases">
        <title>Phylogenomic resolution of chytrid fungi.</title>
        <authorList>
            <person name="Stajich J.E."/>
            <person name="Amses K."/>
            <person name="Simmons R."/>
            <person name="Seto K."/>
            <person name="Myers J."/>
            <person name="Bonds A."/>
            <person name="Quandt C.A."/>
            <person name="Barry K."/>
            <person name="Liu P."/>
            <person name="Grigoriev I."/>
            <person name="Longcore J.E."/>
            <person name="James T.Y."/>
        </authorList>
    </citation>
    <scope>NUCLEOTIDE SEQUENCE</scope>
    <source>
        <strain evidence="4">JEL0379</strain>
    </source>
</reference>
<dbReference type="InterPro" id="IPR001110">
    <property type="entry name" value="UPF0012_CS"/>
</dbReference>
<dbReference type="PROSITE" id="PS01227">
    <property type="entry name" value="UPF0012"/>
    <property type="match status" value="1"/>
</dbReference>
<dbReference type="GO" id="GO:0006107">
    <property type="term" value="P:oxaloacetate metabolic process"/>
    <property type="evidence" value="ECO:0007669"/>
    <property type="project" value="TreeGrafter"/>
</dbReference>
<dbReference type="GO" id="GO:0005739">
    <property type="term" value="C:mitochondrion"/>
    <property type="evidence" value="ECO:0007669"/>
    <property type="project" value="TreeGrafter"/>
</dbReference>
<dbReference type="Pfam" id="PF00795">
    <property type="entry name" value="CN_hydrolase"/>
    <property type="match status" value="1"/>
</dbReference>
<name>A0AAD5TR79_9FUNG</name>
<gene>
    <name evidence="4" type="ORF">HDU87_007965</name>
</gene>
<dbReference type="InterPro" id="IPR003010">
    <property type="entry name" value="C-N_Hydrolase"/>
</dbReference>
<dbReference type="PANTHER" id="PTHR23088:SF30">
    <property type="entry name" value="OMEGA-AMIDASE NIT2"/>
    <property type="match status" value="1"/>
</dbReference>
<comment type="similarity">
    <text evidence="1">Belongs to the carbon-nitrogen hydrolase superfamily. NIT1/NIT2 family.</text>
</comment>
<accession>A0AAD5TR79</accession>
<organism evidence="4 5">
    <name type="scientific">Geranomyces variabilis</name>
    <dbReference type="NCBI Taxonomy" id="109894"/>
    <lineage>
        <taxon>Eukaryota</taxon>
        <taxon>Fungi</taxon>
        <taxon>Fungi incertae sedis</taxon>
        <taxon>Chytridiomycota</taxon>
        <taxon>Chytridiomycota incertae sedis</taxon>
        <taxon>Chytridiomycetes</taxon>
        <taxon>Spizellomycetales</taxon>
        <taxon>Powellomycetaceae</taxon>
        <taxon>Geranomyces</taxon>
    </lineage>
</organism>
<protein>
    <recommendedName>
        <fullName evidence="3">CN hydrolase domain-containing protein</fullName>
    </recommendedName>
</protein>
<evidence type="ECO:0000313" key="4">
    <source>
        <dbReference type="EMBL" id="KAJ3182627.1"/>
    </source>
</evidence>
<dbReference type="AlphaFoldDB" id="A0AAD5TR79"/>
<dbReference type="FunFam" id="3.60.110.10:FF:000002">
    <property type="entry name" value="Nitrilase family member 2"/>
    <property type="match status" value="1"/>
</dbReference>
<dbReference type="GO" id="GO:0006528">
    <property type="term" value="P:asparagine metabolic process"/>
    <property type="evidence" value="ECO:0007669"/>
    <property type="project" value="TreeGrafter"/>
</dbReference>
<evidence type="ECO:0000259" key="3">
    <source>
        <dbReference type="PROSITE" id="PS50263"/>
    </source>
</evidence>
<comment type="caution">
    <text evidence="4">The sequence shown here is derived from an EMBL/GenBank/DDBJ whole genome shotgun (WGS) entry which is preliminary data.</text>
</comment>
<dbReference type="Gene3D" id="3.60.110.10">
    <property type="entry name" value="Carbon-nitrogen hydrolase"/>
    <property type="match status" value="1"/>
</dbReference>
<dbReference type="PANTHER" id="PTHR23088">
    <property type="entry name" value="NITRILASE-RELATED"/>
    <property type="match status" value="1"/>
</dbReference>
<feature type="domain" description="CN hydrolase" evidence="3">
    <location>
        <begin position="7"/>
        <end position="256"/>
    </location>
</feature>
<dbReference type="PROSITE" id="PS50263">
    <property type="entry name" value="CN_HYDROLASE"/>
    <property type="match status" value="1"/>
</dbReference>
<dbReference type="InterPro" id="IPR036526">
    <property type="entry name" value="C-N_Hydrolase_sf"/>
</dbReference>
<dbReference type="GO" id="GO:0050152">
    <property type="term" value="F:omega-amidase activity"/>
    <property type="evidence" value="ECO:0007669"/>
    <property type="project" value="TreeGrafter"/>
</dbReference>
<keyword evidence="5" id="KW-1185">Reference proteome</keyword>